<dbReference type="AlphaFoldDB" id="A0A6J4HTP0"/>
<protein>
    <submittedName>
        <fullName evidence="2">Uncharacterized protein</fullName>
    </submittedName>
</protein>
<feature type="compositionally biased region" description="Basic and acidic residues" evidence="1">
    <location>
        <begin position="27"/>
        <end position="39"/>
    </location>
</feature>
<dbReference type="EMBL" id="CADCTG010000114">
    <property type="protein sequence ID" value="CAA9231622.1"/>
    <property type="molecule type" value="Genomic_DNA"/>
</dbReference>
<proteinExistence type="predicted"/>
<accession>A0A6J4HTP0</accession>
<evidence type="ECO:0000313" key="2">
    <source>
        <dbReference type="EMBL" id="CAA9231622.1"/>
    </source>
</evidence>
<organism evidence="2">
    <name type="scientific">uncultured Acetobacteraceae bacterium</name>
    <dbReference type="NCBI Taxonomy" id="169975"/>
    <lineage>
        <taxon>Bacteria</taxon>
        <taxon>Pseudomonadati</taxon>
        <taxon>Pseudomonadota</taxon>
        <taxon>Alphaproteobacteria</taxon>
        <taxon>Acetobacterales</taxon>
        <taxon>Acetobacteraceae</taxon>
        <taxon>environmental samples</taxon>
    </lineage>
</organism>
<feature type="region of interest" description="Disordered" evidence="1">
    <location>
        <begin position="27"/>
        <end position="54"/>
    </location>
</feature>
<name>A0A6J4HTP0_9PROT</name>
<gene>
    <name evidence="2" type="ORF">AVDCRST_MAG08-1138</name>
</gene>
<sequence>MEFGLSESQRLFEDTLGGFLAEQLSMEVRRGGGRRDPRGRGSRGPVRHDGKLQP</sequence>
<evidence type="ECO:0000256" key="1">
    <source>
        <dbReference type="SAM" id="MobiDB-lite"/>
    </source>
</evidence>
<reference evidence="2" key="1">
    <citation type="submission" date="2020-02" db="EMBL/GenBank/DDBJ databases">
        <authorList>
            <person name="Meier V. D."/>
        </authorList>
    </citation>
    <scope>NUCLEOTIDE SEQUENCE</scope>
    <source>
        <strain evidence="2">AVDCRST_MAG08</strain>
    </source>
</reference>